<accession>A0ABS9HRY2</accession>
<protein>
    <recommendedName>
        <fullName evidence="4">Lipoprotein</fullName>
    </recommendedName>
</protein>
<evidence type="ECO:0000313" key="3">
    <source>
        <dbReference type="Proteomes" id="UP001430796"/>
    </source>
</evidence>
<name>A0ABS9HRY2_9GAMM</name>
<reference evidence="2" key="1">
    <citation type="submission" date="2022-01" db="EMBL/GenBank/DDBJ databases">
        <title>Lysobacter chinensis sp. nov., a bacterium isolated from cow dung compost.</title>
        <authorList>
            <person name="Liu Y."/>
        </authorList>
    </citation>
    <scope>NUCLEOTIDE SEQUENCE</scope>
    <source>
        <strain evidence="2">TLK-CK17</strain>
    </source>
</reference>
<proteinExistence type="predicted"/>
<dbReference type="Proteomes" id="UP001430796">
    <property type="component" value="Unassembled WGS sequence"/>
</dbReference>
<comment type="caution">
    <text evidence="2">The sequence shown here is derived from an EMBL/GenBank/DDBJ whole genome shotgun (WGS) entry which is preliminary data.</text>
</comment>
<evidence type="ECO:0000256" key="1">
    <source>
        <dbReference type="SAM" id="MobiDB-lite"/>
    </source>
</evidence>
<feature type="compositionally biased region" description="Basic and acidic residues" evidence="1">
    <location>
        <begin position="204"/>
        <end position="215"/>
    </location>
</feature>
<evidence type="ECO:0008006" key="4">
    <source>
        <dbReference type="Google" id="ProtNLM"/>
    </source>
</evidence>
<evidence type="ECO:0000313" key="2">
    <source>
        <dbReference type="EMBL" id="MCF7220895.1"/>
    </source>
</evidence>
<keyword evidence="3" id="KW-1185">Reference proteome</keyword>
<organism evidence="2 3">
    <name type="scientific">Marilutibacter chinensis</name>
    <dbReference type="NCBI Taxonomy" id="2912247"/>
    <lineage>
        <taxon>Bacteria</taxon>
        <taxon>Pseudomonadati</taxon>
        <taxon>Pseudomonadota</taxon>
        <taxon>Gammaproteobacteria</taxon>
        <taxon>Lysobacterales</taxon>
        <taxon>Lysobacteraceae</taxon>
        <taxon>Marilutibacter</taxon>
    </lineage>
</organism>
<dbReference type="RefSeq" id="WP_237053242.1">
    <property type="nucleotide sequence ID" value="NZ_JAKJPO010000001.1"/>
</dbReference>
<sequence>MRTAVGTWMAASVLFVLGACSRAPEPEPQPSRPQQAGQPLDPVETAANLAALRAAALSGDQEATRRRFEAMHTDLMRSMKVPDTRRPIDPEAARAAARGVAGVRSVAWVDRSNLLAIVEHNEQRSQATVDAVCLALEPLGDTLAVVVHLQSAAARTGDELEVLSRNCQLAPGDRALFQQNRQLDVIPPEIRVRHQAEKARLEAKAEAQRPSKADEEALMAIPEM</sequence>
<dbReference type="PROSITE" id="PS51257">
    <property type="entry name" value="PROKAR_LIPOPROTEIN"/>
    <property type="match status" value="1"/>
</dbReference>
<reference evidence="2" key="2">
    <citation type="submission" date="2022-01" db="EMBL/GenBank/DDBJ databases">
        <authorList>
            <person name="Zhou L.Y."/>
        </authorList>
    </citation>
    <scope>NUCLEOTIDE SEQUENCE</scope>
    <source>
        <strain evidence="2">TLK-CK17</strain>
    </source>
</reference>
<feature type="region of interest" description="Disordered" evidence="1">
    <location>
        <begin position="204"/>
        <end position="224"/>
    </location>
</feature>
<dbReference type="EMBL" id="JAKJPO010000001">
    <property type="protein sequence ID" value="MCF7220895.1"/>
    <property type="molecule type" value="Genomic_DNA"/>
</dbReference>
<gene>
    <name evidence="2" type="ORF">L3V18_03705</name>
</gene>